<evidence type="ECO:0000313" key="3">
    <source>
        <dbReference type="EMBL" id="ROQ19616.1"/>
    </source>
</evidence>
<keyword evidence="4" id="KW-1185">Reference proteome</keyword>
<name>A0A3N1P445_9GAMM</name>
<evidence type="ECO:0000256" key="1">
    <source>
        <dbReference type="SAM" id="Phobius"/>
    </source>
</evidence>
<feature type="transmembrane region" description="Helical" evidence="1">
    <location>
        <begin position="6"/>
        <end position="25"/>
    </location>
</feature>
<dbReference type="InterPro" id="IPR046890">
    <property type="entry name" value="YLATT"/>
</dbReference>
<feature type="domain" description="YEATS-Like-Associating Three TM" evidence="2">
    <location>
        <begin position="4"/>
        <end position="110"/>
    </location>
</feature>
<proteinExistence type="predicted"/>
<accession>A0A3N1P445</accession>
<sequence>MANHIFILAAVMSIAGVFGGLINYYQLTQERDDEAALPRCIVLGIGAAFLVPVILFFVQSDLITQIQEDPSRLLIYTGFCLIVAIGSRLVLTSTPKRILREAQVARNQVEAMQHELRVMQEELLPLLDTETEQDTDVDDNAGPLNPNEELDIAASKVLKTLGVGRHIYRSMAGLCREAGADETTIQKSLNVLVNRQLAGKLNTRKGVRWYLTEKGRRALDLLV</sequence>
<feature type="transmembrane region" description="Helical" evidence="1">
    <location>
        <begin position="73"/>
        <end position="91"/>
    </location>
</feature>
<dbReference type="EMBL" id="RJUK01000001">
    <property type="protein sequence ID" value="ROQ19616.1"/>
    <property type="molecule type" value="Genomic_DNA"/>
</dbReference>
<dbReference type="RefSeq" id="WP_123636946.1">
    <property type="nucleotide sequence ID" value="NZ_JBHYFO010000003.1"/>
</dbReference>
<evidence type="ECO:0000259" key="2">
    <source>
        <dbReference type="Pfam" id="PF20303"/>
    </source>
</evidence>
<organism evidence="3 4">
    <name type="scientific">Marinimicrobium koreense</name>
    <dbReference type="NCBI Taxonomy" id="306545"/>
    <lineage>
        <taxon>Bacteria</taxon>
        <taxon>Pseudomonadati</taxon>
        <taxon>Pseudomonadota</taxon>
        <taxon>Gammaproteobacteria</taxon>
        <taxon>Cellvibrionales</taxon>
        <taxon>Cellvibrionaceae</taxon>
        <taxon>Marinimicrobium</taxon>
    </lineage>
</organism>
<dbReference type="Proteomes" id="UP000273643">
    <property type="component" value="Unassembled WGS sequence"/>
</dbReference>
<dbReference type="Pfam" id="PF20303">
    <property type="entry name" value="YLATT"/>
    <property type="match status" value="1"/>
</dbReference>
<reference evidence="3 4" key="1">
    <citation type="submission" date="2018-11" db="EMBL/GenBank/DDBJ databases">
        <title>Genomic Encyclopedia of Type Strains, Phase IV (KMG-IV): sequencing the most valuable type-strain genomes for metagenomic binning, comparative biology and taxonomic classification.</title>
        <authorList>
            <person name="Goeker M."/>
        </authorList>
    </citation>
    <scope>NUCLEOTIDE SEQUENCE [LARGE SCALE GENOMIC DNA]</scope>
    <source>
        <strain evidence="3 4">DSM 16974</strain>
    </source>
</reference>
<protein>
    <recommendedName>
        <fullName evidence="2">YEATS-Like-Associating Three TM domain-containing protein</fullName>
    </recommendedName>
</protein>
<evidence type="ECO:0000313" key="4">
    <source>
        <dbReference type="Proteomes" id="UP000273643"/>
    </source>
</evidence>
<gene>
    <name evidence="3" type="ORF">EDC38_0201</name>
</gene>
<dbReference type="OrthoDB" id="6117266at2"/>
<keyword evidence="1" id="KW-1133">Transmembrane helix</keyword>
<keyword evidence="1" id="KW-0472">Membrane</keyword>
<comment type="caution">
    <text evidence="3">The sequence shown here is derived from an EMBL/GenBank/DDBJ whole genome shotgun (WGS) entry which is preliminary data.</text>
</comment>
<dbReference type="AlphaFoldDB" id="A0A3N1P445"/>
<keyword evidence="1" id="KW-0812">Transmembrane</keyword>
<feature type="transmembrane region" description="Helical" evidence="1">
    <location>
        <begin position="37"/>
        <end position="58"/>
    </location>
</feature>